<name>A0ABS3BVF9_9BACT</name>
<comment type="caution">
    <text evidence="1">The sequence shown here is derived from an EMBL/GenBank/DDBJ whole genome shotgun (WGS) entry which is preliminary data.</text>
</comment>
<sequence>MSYLSYPRINFYGRFFTDPSTVNNDPTHYIVSDDPPSPWQNPDGLHQFKLENCTVVSTIGQNGEVADPIVNMPFMTTNTPSPAKIADLDVYQQGVPTIYGMQVSIPISSTVSLTGVVDPAVLNQLWWVSVLATRSWQDSDYLMDSFGGDMNACGIFQSVIRIPQGSWPEDSTSPILQQLRERTALEDGNYLISMRFVVDGYRNVPEDKNYQTGRITGSLGPVLGNEPRYNAGARWMWGRAQDKSNPWNWPMFNNVQFVVDFSRKLLILDLANGICRQNAGGAPVDLGNLTAWIVPEQGDKVSLGNVDYSEFCYNLYSHIVEIPLTDEQLALAKNSQIQLTMSRTDIGPSLVFSENVDQTNVEVEVRPIRISGTPGTTATTKVFVSKMCKPLLGKQLKLDIISVHGDTPGATVPPSNPGNTPQAIGAISASISPTDSNGYATVTIEILKDPGFRTPLLDGQLYFINLYDPAEPVPISPSQSSIISCLAWSDYQVNENPTWEDVQEILAGYVKLFPGMNKKINFSDFPTFQTFALNPPWQAYQVPPPNGPLGIERGAIGFYLSRDITDPRYMPVTRDLSPAKQMTLFHYIKNLIQTPIVPPTS</sequence>
<dbReference type="RefSeq" id="WP_206570327.1">
    <property type="nucleotide sequence ID" value="NZ_JAFKCW010000003.1"/>
</dbReference>
<dbReference type="Proteomes" id="UP000664698">
    <property type="component" value="Unassembled WGS sequence"/>
</dbReference>
<accession>A0ABS3BVF9</accession>
<dbReference type="EMBL" id="JAFKCW010000003">
    <property type="protein sequence ID" value="MBN7802335.1"/>
    <property type="molecule type" value="Genomic_DNA"/>
</dbReference>
<proteinExistence type="predicted"/>
<keyword evidence="2" id="KW-1185">Reference proteome</keyword>
<evidence type="ECO:0000313" key="1">
    <source>
        <dbReference type="EMBL" id="MBN7802335.1"/>
    </source>
</evidence>
<protein>
    <submittedName>
        <fullName evidence="1">Uncharacterized protein</fullName>
    </submittedName>
</protein>
<evidence type="ECO:0000313" key="2">
    <source>
        <dbReference type="Proteomes" id="UP000664698"/>
    </source>
</evidence>
<reference evidence="1 2" key="1">
    <citation type="submission" date="2021-03" db="EMBL/GenBank/DDBJ databases">
        <title>novel species isolated from a fishpond in China.</title>
        <authorList>
            <person name="Lu H."/>
            <person name="Cai Z."/>
        </authorList>
    </citation>
    <scope>NUCLEOTIDE SEQUENCE [LARGE SCALE GENOMIC DNA]</scope>
    <source>
        <strain evidence="1 2">JCM 31546</strain>
    </source>
</reference>
<organism evidence="1 2">
    <name type="scientific">Algoriphagus aestuariicola</name>
    <dbReference type="NCBI Taxonomy" id="1852016"/>
    <lineage>
        <taxon>Bacteria</taxon>
        <taxon>Pseudomonadati</taxon>
        <taxon>Bacteroidota</taxon>
        <taxon>Cytophagia</taxon>
        <taxon>Cytophagales</taxon>
        <taxon>Cyclobacteriaceae</taxon>
        <taxon>Algoriphagus</taxon>
    </lineage>
</organism>
<gene>
    <name evidence="1" type="ORF">J0A67_15780</name>
</gene>